<dbReference type="GO" id="GO:0046872">
    <property type="term" value="F:metal ion binding"/>
    <property type="evidence" value="ECO:0007669"/>
    <property type="project" value="TreeGrafter"/>
</dbReference>
<protein>
    <recommendedName>
        <fullName evidence="4">20 kDa chaperonin, chloroplastic</fullName>
    </recommendedName>
    <alternativeName>
        <fullName evidence="3">Chaperonin 10</fullName>
    </alternativeName>
    <alternativeName>
        <fullName evidence="5">Protein Cpn21</fullName>
    </alternativeName>
</protein>
<proteinExistence type="inferred from homology"/>
<evidence type="ECO:0000256" key="4">
    <source>
        <dbReference type="ARBA" id="ARBA00073031"/>
    </source>
</evidence>
<gene>
    <name evidence="7" type="ORF">TOLI1172_LOCUS3884</name>
</gene>
<dbReference type="CDD" id="cd00320">
    <property type="entry name" value="cpn10"/>
    <property type="match status" value="2"/>
</dbReference>
<evidence type="ECO:0000256" key="5">
    <source>
        <dbReference type="ARBA" id="ARBA00079398"/>
    </source>
</evidence>
<dbReference type="EMBL" id="HBFP01005485">
    <property type="protein sequence ID" value="CAD8819495.1"/>
    <property type="molecule type" value="Transcribed_RNA"/>
</dbReference>
<evidence type="ECO:0000256" key="2">
    <source>
        <dbReference type="ARBA" id="ARBA00023186"/>
    </source>
</evidence>
<dbReference type="SUPFAM" id="SSF50129">
    <property type="entry name" value="GroES-like"/>
    <property type="match status" value="2"/>
</dbReference>
<dbReference type="GO" id="GO:0051087">
    <property type="term" value="F:protein-folding chaperone binding"/>
    <property type="evidence" value="ECO:0007669"/>
    <property type="project" value="TreeGrafter"/>
</dbReference>
<dbReference type="PANTHER" id="PTHR10772">
    <property type="entry name" value="10 KDA HEAT SHOCK PROTEIN"/>
    <property type="match status" value="1"/>
</dbReference>
<accession>A0A7S0ZES1</accession>
<evidence type="ECO:0000256" key="3">
    <source>
        <dbReference type="ARBA" id="ARBA00031971"/>
    </source>
</evidence>
<evidence type="ECO:0000313" key="7">
    <source>
        <dbReference type="EMBL" id="CAD8819495.1"/>
    </source>
</evidence>
<sequence length="263" mass="28531">MDFGFIGCGVNRSLFIRLNHSNGHSICLKKSNTVNNKCTSSPVQKRRIQMQAVTDEKSEHVLNGLKLNAPFRALRNNVLVKLAEAPEQTSGGLFLTSEAKEKPNYGMVVSAGPGTYFPSGGKIPMVLEEGDTVLFGKYGGDEVVYDGEKHIIVTQDDVLCKFENGNYSVGALKPLFDRVLIKKDKGAEQTSGGLTLSTTAIEKPTSGEVTALGDGRLMENGEFEPHAFKVGNRVMYGKYAGTDVSFEGVDYILVRVTDIIATL</sequence>
<name>A0A7S0ZES1_9RHOD</name>
<dbReference type="InterPro" id="IPR020818">
    <property type="entry name" value="Chaperonin_GroES"/>
</dbReference>
<dbReference type="SMART" id="SM00883">
    <property type="entry name" value="Cpn10"/>
    <property type="match status" value="2"/>
</dbReference>
<keyword evidence="2 6" id="KW-0143">Chaperone</keyword>
<dbReference type="Gene3D" id="2.30.33.40">
    <property type="entry name" value="GroES chaperonin"/>
    <property type="match status" value="2"/>
</dbReference>
<dbReference type="GO" id="GO:0005739">
    <property type="term" value="C:mitochondrion"/>
    <property type="evidence" value="ECO:0007669"/>
    <property type="project" value="TreeGrafter"/>
</dbReference>
<dbReference type="InterPro" id="IPR037124">
    <property type="entry name" value="Chaperonin_GroES_sf"/>
</dbReference>
<comment type="similarity">
    <text evidence="1 6">Belongs to the GroES chaperonin family.</text>
</comment>
<dbReference type="AlphaFoldDB" id="A0A7S0ZES1"/>
<dbReference type="GO" id="GO:0009507">
    <property type="term" value="C:chloroplast"/>
    <property type="evidence" value="ECO:0007669"/>
    <property type="project" value="TreeGrafter"/>
</dbReference>
<dbReference type="GO" id="GO:0044183">
    <property type="term" value="F:protein folding chaperone"/>
    <property type="evidence" value="ECO:0007669"/>
    <property type="project" value="InterPro"/>
</dbReference>
<dbReference type="GO" id="GO:0005524">
    <property type="term" value="F:ATP binding"/>
    <property type="evidence" value="ECO:0007669"/>
    <property type="project" value="InterPro"/>
</dbReference>
<evidence type="ECO:0000256" key="6">
    <source>
        <dbReference type="RuleBase" id="RU003479"/>
    </source>
</evidence>
<dbReference type="GO" id="GO:0051082">
    <property type="term" value="F:unfolded protein binding"/>
    <property type="evidence" value="ECO:0007669"/>
    <property type="project" value="TreeGrafter"/>
</dbReference>
<dbReference type="InterPro" id="IPR011032">
    <property type="entry name" value="GroES-like_sf"/>
</dbReference>
<organism evidence="7">
    <name type="scientific">Timspurckia oligopyrenoides</name>
    <dbReference type="NCBI Taxonomy" id="708627"/>
    <lineage>
        <taxon>Eukaryota</taxon>
        <taxon>Rhodophyta</taxon>
        <taxon>Bangiophyceae</taxon>
        <taxon>Porphyridiales</taxon>
        <taxon>Porphyridiaceae</taxon>
        <taxon>Timspurckia</taxon>
    </lineage>
</organism>
<dbReference type="Pfam" id="PF00166">
    <property type="entry name" value="Cpn10"/>
    <property type="match status" value="2"/>
</dbReference>
<dbReference type="FunFam" id="2.30.33.40:FF:000001">
    <property type="entry name" value="10 kDa chaperonin"/>
    <property type="match status" value="2"/>
</dbReference>
<dbReference type="PRINTS" id="PR00297">
    <property type="entry name" value="CHAPERONIN10"/>
</dbReference>
<evidence type="ECO:0000256" key="1">
    <source>
        <dbReference type="ARBA" id="ARBA00006975"/>
    </source>
</evidence>
<dbReference type="HAMAP" id="MF_00580">
    <property type="entry name" value="CH10"/>
    <property type="match status" value="2"/>
</dbReference>
<reference evidence="7" key="1">
    <citation type="submission" date="2021-01" db="EMBL/GenBank/DDBJ databases">
        <authorList>
            <person name="Corre E."/>
            <person name="Pelletier E."/>
            <person name="Niang G."/>
            <person name="Scheremetjew M."/>
            <person name="Finn R."/>
            <person name="Kale V."/>
            <person name="Holt S."/>
            <person name="Cochrane G."/>
            <person name="Meng A."/>
            <person name="Brown T."/>
            <person name="Cohen L."/>
        </authorList>
    </citation>
    <scope>NUCLEOTIDE SEQUENCE</scope>
    <source>
        <strain evidence="7">CCMP3278</strain>
    </source>
</reference>
<dbReference type="PANTHER" id="PTHR10772:SF63">
    <property type="entry name" value="20 KDA CHAPERONIN, CHLOROPLASTIC"/>
    <property type="match status" value="1"/>
</dbReference>